<dbReference type="Proteomes" id="UP000087766">
    <property type="component" value="Unplaced"/>
</dbReference>
<comment type="similarity">
    <text evidence="1">Belongs to the dynein light chain family.</text>
</comment>
<keyword evidence="2" id="KW-1185">Reference proteome</keyword>
<dbReference type="RefSeq" id="XP_014524336.1">
    <property type="nucleotide sequence ID" value="XM_014668850.2"/>
</dbReference>
<dbReference type="InterPro" id="IPR001372">
    <property type="entry name" value="Dynein_light_chain_typ-1/2"/>
</dbReference>
<evidence type="ECO:0000313" key="2">
    <source>
        <dbReference type="Proteomes" id="UP000087766"/>
    </source>
</evidence>
<accession>A0A1S3W1B2</accession>
<dbReference type="GO" id="GO:0005868">
    <property type="term" value="C:cytoplasmic dynein complex"/>
    <property type="evidence" value="ECO:0007669"/>
    <property type="project" value="TreeGrafter"/>
</dbReference>
<evidence type="ECO:0000313" key="3">
    <source>
        <dbReference type="RefSeq" id="XP_014524336.1"/>
    </source>
</evidence>
<keyword evidence="1" id="KW-0493">Microtubule</keyword>
<dbReference type="SUPFAM" id="SSF54648">
    <property type="entry name" value="DLC"/>
    <property type="match status" value="1"/>
</dbReference>
<dbReference type="Pfam" id="PF01221">
    <property type="entry name" value="Dynein_light"/>
    <property type="match status" value="1"/>
</dbReference>
<dbReference type="KEGG" id="vra:106780546"/>
<dbReference type="PANTHER" id="PTHR11886">
    <property type="entry name" value="DYNEIN LIGHT CHAIN"/>
    <property type="match status" value="1"/>
</dbReference>
<gene>
    <name evidence="3" type="primary">LOC106780546</name>
</gene>
<dbReference type="GO" id="GO:0007017">
    <property type="term" value="P:microtubule-based process"/>
    <property type="evidence" value="ECO:0007669"/>
    <property type="project" value="InterPro"/>
</dbReference>
<keyword evidence="1" id="KW-0206">Cytoskeleton</keyword>
<dbReference type="GO" id="GO:0005874">
    <property type="term" value="C:microtubule"/>
    <property type="evidence" value="ECO:0007669"/>
    <property type="project" value="UniProtKB-KW"/>
</dbReference>
<dbReference type="GO" id="GO:0045505">
    <property type="term" value="F:dynein intermediate chain binding"/>
    <property type="evidence" value="ECO:0007669"/>
    <property type="project" value="TreeGrafter"/>
</dbReference>
<dbReference type="SMART" id="SM01375">
    <property type="entry name" value="Dynein_light"/>
    <property type="match status" value="1"/>
</dbReference>
<dbReference type="AlphaFoldDB" id="A0A1S3W1B2"/>
<sequence length="126" mass="14590">MLEGKTVVRETDMSERLKTNVTELAHQALDAHKVSDCLYIAHFVSQHQEGAYGNAWNSMVGKDFRSCITHFHLKKKRNEIKFTLVTDLIYVKVSYLFSVEMEFLIFKDGKGFTYGREEASYLLQES</sequence>
<evidence type="ECO:0000256" key="1">
    <source>
        <dbReference type="RuleBase" id="RU365010"/>
    </source>
</evidence>
<protein>
    <recommendedName>
        <fullName evidence="1">Dynein light chain</fullName>
    </recommendedName>
</protein>
<dbReference type="OrthoDB" id="10033309at2759"/>
<name>A0A1S3W1B2_VIGRR</name>
<keyword evidence="1" id="KW-0505">Motor protein</keyword>
<comment type="subcellular location">
    <subcellularLocation>
        <location evidence="1">Cytoplasm</location>
        <location evidence="1">Cytoskeleton</location>
    </subcellularLocation>
</comment>
<keyword evidence="1" id="KW-0243">Dynein</keyword>
<dbReference type="Gene3D" id="3.30.740.10">
    <property type="entry name" value="Protein Inhibitor Of Neuronal Nitric Oxide Synthase"/>
    <property type="match status" value="1"/>
</dbReference>
<dbReference type="STRING" id="3916.A0A1S3W1B2"/>
<dbReference type="InterPro" id="IPR037177">
    <property type="entry name" value="DLC_sf"/>
</dbReference>
<dbReference type="PANTHER" id="PTHR11886:SF85">
    <property type="entry name" value="DYNEIN LIGHT CHAIN"/>
    <property type="match status" value="1"/>
</dbReference>
<organism evidence="2 3">
    <name type="scientific">Vigna radiata var. radiata</name>
    <name type="common">Mung bean</name>
    <name type="synonym">Phaseolus aureus</name>
    <dbReference type="NCBI Taxonomy" id="3916"/>
    <lineage>
        <taxon>Eukaryota</taxon>
        <taxon>Viridiplantae</taxon>
        <taxon>Streptophyta</taxon>
        <taxon>Embryophyta</taxon>
        <taxon>Tracheophyta</taxon>
        <taxon>Spermatophyta</taxon>
        <taxon>Magnoliopsida</taxon>
        <taxon>eudicotyledons</taxon>
        <taxon>Gunneridae</taxon>
        <taxon>Pentapetalae</taxon>
        <taxon>rosids</taxon>
        <taxon>fabids</taxon>
        <taxon>Fabales</taxon>
        <taxon>Fabaceae</taxon>
        <taxon>Papilionoideae</taxon>
        <taxon>50 kb inversion clade</taxon>
        <taxon>NPAAA clade</taxon>
        <taxon>indigoferoid/millettioid clade</taxon>
        <taxon>Phaseoleae</taxon>
        <taxon>Vigna</taxon>
    </lineage>
</organism>
<dbReference type="GeneID" id="106780546"/>
<keyword evidence="1" id="KW-0963">Cytoplasm</keyword>
<proteinExistence type="inferred from homology"/>
<reference evidence="3" key="1">
    <citation type="submission" date="2025-08" db="UniProtKB">
        <authorList>
            <consortium name="RefSeq"/>
        </authorList>
    </citation>
    <scope>IDENTIFICATION</scope>
    <source>
        <tissue evidence="3">Leaf</tissue>
    </source>
</reference>